<evidence type="ECO:0000256" key="1">
    <source>
        <dbReference type="ARBA" id="ARBA00022729"/>
    </source>
</evidence>
<dbReference type="EMBL" id="JAFCIX010000242">
    <property type="protein sequence ID" value="KAH6596196.1"/>
    <property type="molecule type" value="Genomic_DNA"/>
</dbReference>
<evidence type="ECO:0000259" key="6">
    <source>
        <dbReference type="PROSITE" id="PS51762"/>
    </source>
</evidence>
<evidence type="ECO:0000313" key="7">
    <source>
        <dbReference type="EMBL" id="KAH6596196.1"/>
    </source>
</evidence>
<evidence type="ECO:0000256" key="3">
    <source>
        <dbReference type="ARBA" id="ARBA00023295"/>
    </source>
</evidence>
<reference evidence="7 8" key="1">
    <citation type="submission" date="2021-02" db="EMBL/GenBank/DDBJ databases">
        <title>Variation within the Batrachochytrium salamandrivorans European outbreak.</title>
        <authorList>
            <person name="Kelly M."/>
            <person name="Pasmans F."/>
            <person name="Shea T.P."/>
            <person name="Munoz J.F."/>
            <person name="Carranza S."/>
            <person name="Cuomo C.A."/>
            <person name="Martel A."/>
        </authorList>
    </citation>
    <scope>NUCLEOTIDE SEQUENCE [LARGE SCALE GENOMIC DNA]</scope>
    <source>
        <strain evidence="7 8">AMFP18/2</strain>
    </source>
</reference>
<organism evidence="7 8">
    <name type="scientific">Batrachochytrium salamandrivorans</name>
    <dbReference type="NCBI Taxonomy" id="1357716"/>
    <lineage>
        <taxon>Eukaryota</taxon>
        <taxon>Fungi</taxon>
        <taxon>Fungi incertae sedis</taxon>
        <taxon>Chytridiomycota</taxon>
        <taxon>Chytridiomycota incertae sedis</taxon>
        <taxon>Chytridiomycetes</taxon>
        <taxon>Rhizophydiales</taxon>
        <taxon>Rhizophydiales incertae sedis</taxon>
        <taxon>Batrachochytrium</taxon>
    </lineage>
</organism>
<dbReference type="Gene3D" id="2.60.120.200">
    <property type="match status" value="1"/>
</dbReference>
<feature type="signal peptide" evidence="5">
    <location>
        <begin position="1"/>
        <end position="19"/>
    </location>
</feature>
<evidence type="ECO:0000256" key="5">
    <source>
        <dbReference type="SAM" id="SignalP"/>
    </source>
</evidence>
<accession>A0ABQ8FD40</accession>
<evidence type="ECO:0000313" key="8">
    <source>
        <dbReference type="Proteomes" id="UP001648503"/>
    </source>
</evidence>
<gene>
    <name evidence="7" type="ORF">BASA50_005236</name>
</gene>
<dbReference type="SUPFAM" id="SSF49899">
    <property type="entry name" value="Concanavalin A-like lectins/glucanases"/>
    <property type="match status" value="1"/>
</dbReference>
<feature type="chain" id="PRO_5047440835" description="GH16 domain-containing protein" evidence="5">
    <location>
        <begin position="20"/>
        <end position="363"/>
    </location>
</feature>
<feature type="region of interest" description="Disordered" evidence="4">
    <location>
        <begin position="316"/>
        <end position="336"/>
    </location>
</feature>
<dbReference type="PANTHER" id="PTHR10963:SF22">
    <property type="entry name" value="GLYCOSIDASE CRH2-RELATED"/>
    <property type="match status" value="1"/>
</dbReference>
<dbReference type="PANTHER" id="PTHR10963">
    <property type="entry name" value="GLYCOSYL HYDROLASE-RELATED"/>
    <property type="match status" value="1"/>
</dbReference>
<feature type="domain" description="GH16" evidence="6">
    <location>
        <begin position="25"/>
        <end position="285"/>
    </location>
</feature>
<dbReference type="Proteomes" id="UP001648503">
    <property type="component" value="Unassembled WGS sequence"/>
</dbReference>
<keyword evidence="8" id="KW-1185">Reference proteome</keyword>
<dbReference type="InterPro" id="IPR000757">
    <property type="entry name" value="Beta-glucanase-like"/>
</dbReference>
<dbReference type="PROSITE" id="PS51762">
    <property type="entry name" value="GH16_2"/>
    <property type="match status" value="1"/>
</dbReference>
<keyword evidence="3" id="KW-0326">Glycosidase</keyword>
<name>A0ABQ8FD40_9FUNG</name>
<keyword evidence="2" id="KW-0378">Hydrolase</keyword>
<proteinExistence type="predicted"/>
<protein>
    <recommendedName>
        <fullName evidence="6">GH16 domain-containing protein</fullName>
    </recommendedName>
</protein>
<sequence length="363" mass="39598">MLATTATIIALMCLATASASEQVIPGSLLTPIPPNFALGDCVTGRMTFTKDTVTDIAGAEARRFSVDRTKYNFTLDYGTADFGEGSMASLALVRNSQDNPMAVAFSSRISTTRYMQYGRITIRFKPAAIPGVVTTFITFSDIQKMAPLAGELTQDEIDWEIVGKDTAHPQTNLFTYKALDLERGMHGGPISAAISTDTPHDYTIDWKSDRIVWSIDNIVMRTLMKSDSRAMNPAALPLNESWFPVSPSRVQISVWDGSLTHRSWAGGPINWPPGDVVKVPFEWMDIQCYDNSDRPVERWSADGSKRATSEAPIVVPGLSGSRRMGQTENNGNHTSASVGGNWIISHSTTLLMGCLVVLLQLGL</sequence>
<dbReference type="InterPro" id="IPR013320">
    <property type="entry name" value="ConA-like_dom_sf"/>
</dbReference>
<dbReference type="InterPro" id="IPR050546">
    <property type="entry name" value="Glycosyl_Hydrlase_16"/>
</dbReference>
<feature type="compositionally biased region" description="Polar residues" evidence="4">
    <location>
        <begin position="324"/>
        <end position="336"/>
    </location>
</feature>
<comment type="caution">
    <text evidence="7">The sequence shown here is derived from an EMBL/GenBank/DDBJ whole genome shotgun (WGS) entry which is preliminary data.</text>
</comment>
<keyword evidence="1 5" id="KW-0732">Signal</keyword>
<evidence type="ECO:0000256" key="4">
    <source>
        <dbReference type="SAM" id="MobiDB-lite"/>
    </source>
</evidence>
<dbReference type="Pfam" id="PF00722">
    <property type="entry name" value="Glyco_hydro_16"/>
    <property type="match status" value="1"/>
</dbReference>
<evidence type="ECO:0000256" key="2">
    <source>
        <dbReference type="ARBA" id="ARBA00022801"/>
    </source>
</evidence>